<accession>A0AAW8B443</accession>
<dbReference type="PANTHER" id="PTHR40606:SF1">
    <property type="entry name" value="UPF0339 PROTEIN YEGP"/>
    <property type="match status" value="1"/>
</dbReference>
<dbReference type="InterPro" id="IPR051141">
    <property type="entry name" value="UPF0339_domain"/>
</dbReference>
<comment type="caution">
    <text evidence="3">The sequence shown here is derived from an EMBL/GenBank/DDBJ whole genome shotgun (WGS) entry which is preliminary data.</text>
</comment>
<evidence type="ECO:0000256" key="1">
    <source>
        <dbReference type="ARBA" id="ARBA00007576"/>
    </source>
</evidence>
<dbReference type="SUPFAM" id="SSF160113">
    <property type="entry name" value="YegP-like"/>
    <property type="match status" value="2"/>
</dbReference>
<sequence length="109" mass="12116">MSRFELNKSDDGKFNFSLKGDNGETLLVNSKPYFSKGSAMSDISSIRNNCEYEDRYERKEANGKYFFNLQAANHAVLGVSEEYPNEQMLEDAIALAKSQGTTGDIQASA</sequence>
<evidence type="ECO:0000313" key="3">
    <source>
        <dbReference type="EMBL" id="MDP1520250.1"/>
    </source>
</evidence>
<feature type="domain" description="DUF1508" evidence="2">
    <location>
        <begin position="61"/>
        <end position="105"/>
    </location>
</feature>
<reference evidence="3" key="2">
    <citation type="submission" date="2023-08" db="EMBL/GenBank/DDBJ databases">
        <authorList>
            <person name="Luo J."/>
        </authorList>
    </citation>
    <scope>NUCLEOTIDE SEQUENCE</scope>
    <source>
        <strain evidence="3">DSM 25064</strain>
    </source>
</reference>
<reference evidence="3" key="1">
    <citation type="journal article" date="2010" name="Int. J. Syst. Evol. Microbiol.">
        <title>Porticoccus litoralis gen. nov., sp. nov., a gammaproteobacterium isolated from the Yellow Sea.</title>
        <authorList>
            <person name="Oh H.M."/>
            <person name="Kim H."/>
            <person name="Kim K.M."/>
            <person name="Min G.S."/>
            <person name="Cho J.C."/>
        </authorList>
    </citation>
    <scope>NUCLEOTIDE SEQUENCE</scope>
    <source>
        <strain evidence="3">DSM 25064</strain>
    </source>
</reference>
<evidence type="ECO:0000259" key="2">
    <source>
        <dbReference type="Pfam" id="PF07411"/>
    </source>
</evidence>
<dbReference type="Proteomes" id="UP001178354">
    <property type="component" value="Unassembled WGS sequence"/>
</dbReference>
<dbReference type="InterPro" id="IPR036913">
    <property type="entry name" value="YegP-like_sf"/>
</dbReference>
<dbReference type="RefSeq" id="WP_305169816.1">
    <property type="nucleotide sequence ID" value="NZ_JAUUUU010000002.1"/>
</dbReference>
<keyword evidence="4" id="KW-1185">Reference proteome</keyword>
<protein>
    <submittedName>
        <fullName evidence="3">YegP family protein</fullName>
    </submittedName>
</protein>
<feature type="domain" description="DUF1508" evidence="2">
    <location>
        <begin position="11"/>
        <end position="57"/>
    </location>
</feature>
<dbReference type="Gene3D" id="2.30.29.80">
    <property type="match status" value="1"/>
</dbReference>
<gene>
    <name evidence="3" type="ORF">Q8A57_04635</name>
</gene>
<organism evidence="3 4">
    <name type="scientific">Porticoccus litoralis</name>
    <dbReference type="NCBI Taxonomy" id="434086"/>
    <lineage>
        <taxon>Bacteria</taxon>
        <taxon>Pseudomonadati</taxon>
        <taxon>Pseudomonadota</taxon>
        <taxon>Gammaproteobacteria</taxon>
        <taxon>Cellvibrionales</taxon>
        <taxon>Porticoccaceae</taxon>
        <taxon>Porticoccus</taxon>
    </lineage>
</organism>
<dbReference type="EMBL" id="JAUUUU010000002">
    <property type="protein sequence ID" value="MDP1520250.1"/>
    <property type="molecule type" value="Genomic_DNA"/>
</dbReference>
<dbReference type="Pfam" id="PF07411">
    <property type="entry name" value="DUF1508"/>
    <property type="match status" value="2"/>
</dbReference>
<dbReference type="PANTHER" id="PTHR40606">
    <property type="match status" value="1"/>
</dbReference>
<proteinExistence type="inferred from homology"/>
<name>A0AAW8B443_9GAMM</name>
<evidence type="ECO:0000313" key="4">
    <source>
        <dbReference type="Proteomes" id="UP001178354"/>
    </source>
</evidence>
<dbReference type="InterPro" id="IPR010879">
    <property type="entry name" value="DUF1508"/>
</dbReference>
<dbReference type="AlphaFoldDB" id="A0AAW8B443"/>
<comment type="similarity">
    <text evidence="1">Belongs to the UPF0339 family. Duplicated subfamily.</text>
</comment>